<gene>
    <name evidence="1" type="ORF">NIES23_20370</name>
</gene>
<accession>A0A1Z4KK13</accession>
<dbReference type="AlphaFoldDB" id="A0A1Z4KK13"/>
<name>A0A1Z4KK13_ANAVA</name>
<sequence>MQTGRDSHENNYSIDLLRLLPLEPTEYCRRWVRQEAGRNYRKACINAIAQVTGTSPKTVKDWGTNFRRRPKYVTRILRQADLLNQFRQLVAKGIVALPPDFPQE</sequence>
<reference evidence="1 2" key="1">
    <citation type="submission" date="2017-06" db="EMBL/GenBank/DDBJ databases">
        <title>Genome sequencing of cyanobaciteial culture collection at National Institute for Environmental Studies (NIES).</title>
        <authorList>
            <person name="Hirose Y."/>
            <person name="Shimura Y."/>
            <person name="Fujisawa T."/>
            <person name="Nakamura Y."/>
            <person name="Kawachi M."/>
        </authorList>
    </citation>
    <scope>NUCLEOTIDE SEQUENCE [LARGE SCALE GENOMIC DNA]</scope>
    <source>
        <strain evidence="1 2">NIES-23</strain>
    </source>
</reference>
<evidence type="ECO:0000313" key="2">
    <source>
        <dbReference type="Proteomes" id="UP000217507"/>
    </source>
</evidence>
<organism evidence="1 2">
    <name type="scientific">Trichormus variabilis NIES-23</name>
    <dbReference type="NCBI Taxonomy" id="1973479"/>
    <lineage>
        <taxon>Bacteria</taxon>
        <taxon>Bacillati</taxon>
        <taxon>Cyanobacteriota</taxon>
        <taxon>Cyanophyceae</taxon>
        <taxon>Nostocales</taxon>
        <taxon>Nostocaceae</taxon>
        <taxon>Trichormus</taxon>
    </lineage>
</organism>
<dbReference type="Proteomes" id="UP000217507">
    <property type="component" value="Chromosome"/>
</dbReference>
<proteinExistence type="predicted"/>
<evidence type="ECO:0000313" key="1">
    <source>
        <dbReference type="EMBL" id="BAY69243.1"/>
    </source>
</evidence>
<dbReference type="EMBL" id="AP018216">
    <property type="protein sequence ID" value="BAY69243.1"/>
    <property type="molecule type" value="Genomic_DNA"/>
</dbReference>
<protein>
    <submittedName>
        <fullName evidence="1">Uncharacterized protein</fullName>
    </submittedName>
</protein>